<dbReference type="EMBL" id="JAKUCV010000758">
    <property type="protein sequence ID" value="KAJ4848898.1"/>
    <property type="molecule type" value="Genomic_DNA"/>
</dbReference>
<reference evidence="2" key="1">
    <citation type="submission" date="2022-02" db="EMBL/GenBank/DDBJ databases">
        <authorList>
            <person name="Henning P.M."/>
            <person name="McCubbin A.G."/>
            <person name="Shore J.S."/>
        </authorList>
    </citation>
    <scope>NUCLEOTIDE SEQUENCE</scope>
    <source>
        <strain evidence="2">F60SS</strain>
        <tissue evidence="2">Leaves</tissue>
    </source>
</reference>
<feature type="region of interest" description="Disordered" evidence="1">
    <location>
        <begin position="115"/>
        <end position="167"/>
    </location>
</feature>
<feature type="compositionally biased region" description="Low complexity" evidence="1">
    <location>
        <begin position="54"/>
        <end position="63"/>
    </location>
</feature>
<dbReference type="AlphaFoldDB" id="A0A9Q0GET0"/>
<organism evidence="2 3">
    <name type="scientific">Turnera subulata</name>
    <dbReference type="NCBI Taxonomy" id="218843"/>
    <lineage>
        <taxon>Eukaryota</taxon>
        <taxon>Viridiplantae</taxon>
        <taxon>Streptophyta</taxon>
        <taxon>Embryophyta</taxon>
        <taxon>Tracheophyta</taxon>
        <taxon>Spermatophyta</taxon>
        <taxon>Magnoliopsida</taxon>
        <taxon>eudicotyledons</taxon>
        <taxon>Gunneridae</taxon>
        <taxon>Pentapetalae</taxon>
        <taxon>rosids</taxon>
        <taxon>fabids</taxon>
        <taxon>Malpighiales</taxon>
        <taxon>Passifloraceae</taxon>
        <taxon>Turnera</taxon>
    </lineage>
</organism>
<protein>
    <submittedName>
        <fullName evidence="2">Uncharacterized protein</fullName>
    </submittedName>
</protein>
<proteinExistence type="predicted"/>
<sequence length="426" mass="44869">MWTFPLESADDTDQQSGGNTSSSTLIQGAGGGFSFAPLPNQGCAFCRSRIRNSTTTATNTPSNLSIFPTPSNPTSNAFTPQANPTNNPSSTPLFHHTYPGTDACTSSWFDFPTTPSKPTTNAPTSSPPFFKSCPTPPSNHPSASSLFTPIPPKPSSPATNASTPPSCPFPPKDKLSYHCACCSFGYHCASCPNNNVASPFLSGDSSRNFFDAANNSTLETERLADMCTEEIKSISVSAPPNQNERSHEEFRLENYKLKGNSKAQQSKIWSEQLDRFGQPTGFAWVPYLRYPIYIGDDFHARFGLDSSSGTTTTTPRHAPNSPFAPSGSSPPIASQSGLMPTPSAGPILGGFTPTCTPSVGSTLGALFGSATSQSGATSTMPTLSADSTTLFGSSRPAGLFARMPTPSASILFGSSRPTGFFGRPSQ</sequence>
<feature type="compositionally biased region" description="Polar residues" evidence="1">
    <location>
        <begin position="115"/>
        <end position="124"/>
    </location>
</feature>
<feature type="region of interest" description="Disordered" evidence="1">
    <location>
        <begin position="1"/>
        <end position="25"/>
    </location>
</feature>
<feature type="compositionally biased region" description="Polar residues" evidence="1">
    <location>
        <begin position="64"/>
        <end position="92"/>
    </location>
</feature>
<feature type="compositionally biased region" description="Polar residues" evidence="1">
    <location>
        <begin position="14"/>
        <end position="25"/>
    </location>
</feature>
<gene>
    <name evidence="2" type="ORF">Tsubulata_049949</name>
</gene>
<name>A0A9Q0GET0_9ROSI</name>
<feature type="region of interest" description="Disordered" evidence="1">
    <location>
        <begin position="308"/>
        <end position="345"/>
    </location>
</feature>
<feature type="compositionally biased region" description="Polar residues" evidence="1">
    <location>
        <begin position="326"/>
        <end position="338"/>
    </location>
</feature>
<reference evidence="2" key="2">
    <citation type="journal article" date="2023" name="Plants (Basel)">
        <title>Annotation of the Turnera subulata (Passifloraceae) Draft Genome Reveals the S-Locus Evolved after the Divergence of Turneroideae from Passifloroideae in a Stepwise Manner.</title>
        <authorList>
            <person name="Henning P.M."/>
            <person name="Roalson E.H."/>
            <person name="Mir W."/>
            <person name="McCubbin A.G."/>
            <person name="Shore J.S."/>
        </authorList>
    </citation>
    <scope>NUCLEOTIDE SEQUENCE</scope>
    <source>
        <strain evidence="2">F60SS</strain>
    </source>
</reference>
<comment type="caution">
    <text evidence="2">The sequence shown here is derived from an EMBL/GenBank/DDBJ whole genome shotgun (WGS) entry which is preliminary data.</text>
</comment>
<accession>A0A9Q0GET0</accession>
<feature type="region of interest" description="Disordered" evidence="1">
    <location>
        <begin position="54"/>
        <end position="94"/>
    </location>
</feature>
<evidence type="ECO:0000313" key="2">
    <source>
        <dbReference type="EMBL" id="KAJ4848898.1"/>
    </source>
</evidence>
<dbReference type="Proteomes" id="UP001141552">
    <property type="component" value="Unassembled WGS sequence"/>
</dbReference>
<evidence type="ECO:0000313" key="3">
    <source>
        <dbReference type="Proteomes" id="UP001141552"/>
    </source>
</evidence>
<evidence type="ECO:0000256" key="1">
    <source>
        <dbReference type="SAM" id="MobiDB-lite"/>
    </source>
</evidence>
<keyword evidence="3" id="KW-1185">Reference proteome</keyword>